<feature type="region of interest" description="Disordered" evidence="1">
    <location>
        <begin position="533"/>
        <end position="554"/>
    </location>
</feature>
<feature type="region of interest" description="Disordered" evidence="1">
    <location>
        <begin position="972"/>
        <end position="1002"/>
    </location>
</feature>
<comment type="caution">
    <text evidence="2">The sequence shown here is derived from an EMBL/GenBank/DDBJ whole genome shotgun (WGS) entry which is preliminary data.</text>
</comment>
<sequence length="1168" mass="125811">MATDAITTKGRPTTLYDTHEQTQVLTIARPRSRTLMISPDLSAALEFDERARRSSSPTPPSSSPTPPSSSGLPPPPRTRTKNGATKTRIPASASASIPAFPLQQLPPNVPAKPSAWNPYINPKPPTPHLMYEEPIASRPVAASAPTSPIASDTRVFTPQRAPSFGAQREIAASRRVHRRYLSALPKVDWLFGKSTGGIGKKGDTSPVKDWQRHERAGSSGDLVTSIKPQMQEKQKKRVMVMPEEMMATSPSRSEAGTGDGSSRSTIFEGYASPPPGSGVATTQAPTTTAAPPASTAVATTTSRAAGGSGGYPAAAAQASPGSRVSPPIVAADTRSSHGVQQPKADKSRSSRKSLSDLSSSPLPPPSSKFYGPRSPKATSPPFSPTVRTTTTATTTPTFLSHSPTAMPRSIRVSADSRSSVSHEPASTETEGRISISSTIYTASTEAYSYDSHFSYHNNHSSAQSRPSMTSTSPGHESFMDLASPVSTPHSPEFPPHADPTHERVTSMDSTTSFNVNPLLYKQKSKELPSLYIPHPGTKPPVPTAPKPNFSSRTHSVPVAHRSSSADPATVRVRPAQTLPPTTTLLNPRERADRVRQNRKLTQVFGQTPGNLEAIAFSTSAYDTNVSPSSRLSLLGPSNLGPKRMMMHQRGAVSMSVTEDPPVSAGSSRAAWPPPEGTVYLSLSGARRHSSPLTTTEFTLPDIETVSSLPWSDASRSPSPVRDISELIEVGSEEGLPHSDWSSHVGHSVVRKEGADGPGSPTSFMDLSDEEGLGDAHSIITVETPKATTRRGGAPFSPSVPSLSESLSPEEQAEDDRRRKRDKVARLHRVLGSRVPVDLVLAQVDTRQLSSPSPASPSGPMSKDLEARFKARIRRRRSSSAAELGGTWSDEIDRLKEDLNEREKAINVRRAVKMEKMFGVAPPQTLYHTRHTPSPSSSGVPSVTVSAAPRNRTPPQSPITAALRNLNQSSYIRGRAKKTHRPGTADSSEPLIKSADSGDSPTSHGLSDIYLHYRHSLNSLNDIIDRDDKASLVDLHDYLHGSAGEAPLQTFALQDTHNTIPSTSKAERRRSLPSRTSLTSLNSEFSISTVNTLTPPETQDSTTFQNRRRRAAKLTQFFGVDYRDLMEEILESIEKGVEEEGGRGALKPDEVQDLLQKLRNLKLKRNNLS</sequence>
<feature type="region of interest" description="Disordered" evidence="1">
    <location>
        <begin position="39"/>
        <end position="109"/>
    </location>
</feature>
<feature type="compositionally biased region" description="Low complexity" evidence="1">
    <location>
        <begin position="89"/>
        <end position="99"/>
    </location>
</feature>
<reference evidence="2 3" key="1">
    <citation type="submission" date="2018-11" db="EMBL/GenBank/DDBJ databases">
        <title>Genome assembly of Steccherinum ochraceum LE-BIN_3174, the white-rot fungus of the Steccherinaceae family (The Residual Polyporoid clade, Polyporales, Basidiomycota).</title>
        <authorList>
            <person name="Fedorova T.V."/>
            <person name="Glazunova O.A."/>
            <person name="Landesman E.O."/>
            <person name="Moiseenko K.V."/>
            <person name="Psurtseva N.V."/>
            <person name="Savinova O.S."/>
            <person name="Shakhova N.V."/>
            <person name="Tyazhelova T.V."/>
            <person name="Vasina D.V."/>
        </authorList>
    </citation>
    <scope>NUCLEOTIDE SEQUENCE [LARGE SCALE GENOMIC DNA]</scope>
    <source>
        <strain evidence="2 3">LE-BIN_3174</strain>
    </source>
</reference>
<evidence type="ECO:0000313" key="3">
    <source>
        <dbReference type="Proteomes" id="UP000292702"/>
    </source>
</evidence>
<dbReference type="OrthoDB" id="354769at2759"/>
<dbReference type="EMBL" id="RWJN01000027">
    <property type="protein sequence ID" value="TCD70133.1"/>
    <property type="molecule type" value="Genomic_DNA"/>
</dbReference>
<proteinExistence type="predicted"/>
<name>A0A4R0RS66_9APHY</name>
<gene>
    <name evidence="2" type="ORF">EIP91_004862</name>
</gene>
<feature type="region of interest" description="Disordered" evidence="1">
    <location>
        <begin position="784"/>
        <end position="820"/>
    </location>
</feature>
<evidence type="ECO:0000313" key="2">
    <source>
        <dbReference type="EMBL" id="TCD70133.1"/>
    </source>
</evidence>
<organism evidence="2 3">
    <name type="scientific">Steccherinum ochraceum</name>
    <dbReference type="NCBI Taxonomy" id="92696"/>
    <lineage>
        <taxon>Eukaryota</taxon>
        <taxon>Fungi</taxon>
        <taxon>Dikarya</taxon>
        <taxon>Basidiomycota</taxon>
        <taxon>Agaricomycotina</taxon>
        <taxon>Agaricomycetes</taxon>
        <taxon>Polyporales</taxon>
        <taxon>Steccherinaceae</taxon>
        <taxon>Steccherinum</taxon>
    </lineage>
</organism>
<feature type="compositionally biased region" description="Polar residues" evidence="1">
    <location>
        <begin position="457"/>
        <end position="474"/>
    </location>
</feature>
<feature type="region of interest" description="Disordered" evidence="1">
    <location>
        <begin position="649"/>
        <end position="674"/>
    </location>
</feature>
<feature type="compositionally biased region" description="Low complexity" evidence="1">
    <location>
        <begin position="796"/>
        <end position="809"/>
    </location>
</feature>
<feature type="compositionally biased region" description="Polar residues" evidence="1">
    <location>
        <begin position="248"/>
        <end position="265"/>
    </location>
</feature>
<feature type="region of interest" description="Disordered" evidence="1">
    <location>
        <begin position="196"/>
        <end position="432"/>
    </location>
</feature>
<dbReference type="AlphaFoldDB" id="A0A4R0RS66"/>
<feature type="region of interest" description="Disordered" evidence="1">
    <location>
        <begin position="929"/>
        <end position="957"/>
    </location>
</feature>
<feature type="compositionally biased region" description="Pro residues" evidence="1">
    <location>
        <begin position="57"/>
        <end position="77"/>
    </location>
</feature>
<feature type="compositionally biased region" description="Pro residues" evidence="1">
    <location>
        <begin position="536"/>
        <end position="545"/>
    </location>
</feature>
<feature type="compositionally biased region" description="Low complexity" evidence="1">
    <location>
        <begin position="384"/>
        <end position="397"/>
    </location>
</feature>
<evidence type="ECO:0000256" key="1">
    <source>
        <dbReference type="SAM" id="MobiDB-lite"/>
    </source>
</evidence>
<protein>
    <submittedName>
        <fullName evidence="2">Uncharacterized protein</fullName>
    </submittedName>
</protein>
<feature type="compositionally biased region" description="Low complexity" evidence="1">
    <location>
        <begin position="277"/>
        <end position="322"/>
    </location>
</feature>
<feature type="region of interest" description="Disordered" evidence="1">
    <location>
        <begin position="457"/>
        <end position="508"/>
    </location>
</feature>
<accession>A0A4R0RS66</accession>
<feature type="compositionally biased region" description="Polar residues" evidence="1">
    <location>
        <begin position="415"/>
        <end position="428"/>
    </location>
</feature>
<feature type="compositionally biased region" description="Low complexity" evidence="1">
    <location>
        <begin position="931"/>
        <end position="945"/>
    </location>
</feature>
<dbReference type="Proteomes" id="UP000292702">
    <property type="component" value="Unassembled WGS sequence"/>
</dbReference>
<keyword evidence="3" id="KW-1185">Reference proteome</keyword>